<dbReference type="EMBL" id="LAZR01004304">
    <property type="protein sequence ID" value="KKN09827.1"/>
    <property type="molecule type" value="Genomic_DNA"/>
</dbReference>
<dbReference type="AlphaFoldDB" id="A0A0F9NCZ5"/>
<dbReference type="InterPro" id="IPR012263">
    <property type="entry name" value="M_m6A_EcoRV"/>
</dbReference>
<dbReference type="PRINTS" id="PR00505">
    <property type="entry name" value="D12N6MTFRASE"/>
</dbReference>
<dbReference type="GO" id="GO:0006298">
    <property type="term" value="P:mismatch repair"/>
    <property type="evidence" value="ECO:0007669"/>
    <property type="project" value="TreeGrafter"/>
</dbReference>
<evidence type="ECO:0000256" key="2">
    <source>
        <dbReference type="ARBA" id="ARBA00022679"/>
    </source>
</evidence>
<keyword evidence="1" id="KW-0489">Methyltransferase</keyword>
<organism evidence="4">
    <name type="scientific">marine sediment metagenome</name>
    <dbReference type="NCBI Taxonomy" id="412755"/>
    <lineage>
        <taxon>unclassified sequences</taxon>
        <taxon>metagenomes</taxon>
        <taxon>ecological metagenomes</taxon>
    </lineage>
</organism>
<protein>
    <submittedName>
        <fullName evidence="4">Uncharacterized protein</fullName>
    </submittedName>
</protein>
<reference evidence="4" key="1">
    <citation type="journal article" date="2015" name="Nature">
        <title>Complex archaea that bridge the gap between prokaryotes and eukaryotes.</title>
        <authorList>
            <person name="Spang A."/>
            <person name="Saw J.H."/>
            <person name="Jorgensen S.L."/>
            <person name="Zaremba-Niedzwiedzka K."/>
            <person name="Martijn J."/>
            <person name="Lind A.E."/>
            <person name="van Eijk R."/>
            <person name="Schleper C."/>
            <person name="Guy L."/>
            <person name="Ettema T.J."/>
        </authorList>
    </citation>
    <scope>NUCLEOTIDE SEQUENCE</scope>
</reference>
<dbReference type="GO" id="GO:0043565">
    <property type="term" value="F:sequence-specific DNA binding"/>
    <property type="evidence" value="ECO:0007669"/>
    <property type="project" value="TreeGrafter"/>
</dbReference>
<gene>
    <name evidence="4" type="ORF">LCGC14_1042770</name>
</gene>
<dbReference type="Gene3D" id="3.40.50.150">
    <property type="entry name" value="Vaccinia Virus protein VP39"/>
    <property type="match status" value="2"/>
</dbReference>
<dbReference type="PANTHER" id="PTHR30481">
    <property type="entry name" value="DNA ADENINE METHYLASE"/>
    <property type="match status" value="1"/>
</dbReference>
<evidence type="ECO:0000313" key="4">
    <source>
        <dbReference type="EMBL" id="KKN09827.1"/>
    </source>
</evidence>
<dbReference type="InterPro" id="IPR029063">
    <property type="entry name" value="SAM-dependent_MTases_sf"/>
</dbReference>
<dbReference type="GO" id="GO:0009007">
    <property type="term" value="F:site-specific DNA-methyltransferase (adenine-specific) activity"/>
    <property type="evidence" value="ECO:0007669"/>
    <property type="project" value="UniProtKB-EC"/>
</dbReference>
<dbReference type="InterPro" id="IPR012327">
    <property type="entry name" value="MeTrfase_D12"/>
</dbReference>
<dbReference type="GO" id="GO:1904047">
    <property type="term" value="F:S-adenosyl-L-methionine binding"/>
    <property type="evidence" value="ECO:0007669"/>
    <property type="project" value="TreeGrafter"/>
</dbReference>
<proteinExistence type="predicted"/>
<keyword evidence="3" id="KW-0949">S-adenosyl-L-methionine</keyword>
<dbReference type="Pfam" id="PF02086">
    <property type="entry name" value="MethyltransfD12"/>
    <property type="match status" value="1"/>
</dbReference>
<name>A0A0F9NCZ5_9ZZZZ</name>
<dbReference type="SUPFAM" id="SSF53335">
    <property type="entry name" value="S-adenosyl-L-methionine-dependent methyltransferases"/>
    <property type="match status" value="1"/>
</dbReference>
<dbReference type="PIRSF" id="PIRSF000398">
    <property type="entry name" value="M_m6A_EcoRV"/>
    <property type="match status" value="1"/>
</dbReference>
<accession>A0A0F9NCZ5</accession>
<sequence>MSHNSNKLIAFNYFGGKFTWLDHLYRMFPKDFNHLVDVFAGSMSVSLNYKGKIVRTANEINEDITNFFEVLRTDPEELVRLLELTPCSELEYSRCWEISEDKMERARRYYVRLRMSFFGLGAQKESKSMHLTKTHVNADGGEVVSKLRNAVPKLMDVAKEIRNNFQIVNCDYSECIERFDFKDAFFYCDPPYSKRSRASFNDYKFEFTDEDHKRLAFQLHNIEGKAMVSGYDCSLMNELYSDFTKIKFPVKKNNIRSSDVQEVVWINYPIEKTASYVLNLFTNKSMA</sequence>
<dbReference type="GO" id="GO:0009307">
    <property type="term" value="P:DNA restriction-modification system"/>
    <property type="evidence" value="ECO:0007669"/>
    <property type="project" value="InterPro"/>
</dbReference>
<evidence type="ECO:0000256" key="1">
    <source>
        <dbReference type="ARBA" id="ARBA00022603"/>
    </source>
</evidence>
<dbReference type="GO" id="GO:0032259">
    <property type="term" value="P:methylation"/>
    <property type="evidence" value="ECO:0007669"/>
    <property type="project" value="UniProtKB-KW"/>
</dbReference>
<dbReference type="PANTHER" id="PTHR30481:SF4">
    <property type="entry name" value="SITE-SPECIFIC DNA-METHYLTRANSFERASE (ADENINE-SPECIFIC)"/>
    <property type="match status" value="1"/>
</dbReference>
<evidence type="ECO:0000256" key="3">
    <source>
        <dbReference type="ARBA" id="ARBA00022691"/>
    </source>
</evidence>
<keyword evidence="2" id="KW-0808">Transferase</keyword>
<comment type="caution">
    <text evidence="4">The sequence shown here is derived from an EMBL/GenBank/DDBJ whole genome shotgun (WGS) entry which is preliminary data.</text>
</comment>